<dbReference type="Pfam" id="PF00171">
    <property type="entry name" value="Aldedh"/>
    <property type="match status" value="1"/>
</dbReference>
<evidence type="ECO:0000313" key="6">
    <source>
        <dbReference type="Proteomes" id="UP000565441"/>
    </source>
</evidence>
<dbReference type="Gene3D" id="3.40.605.10">
    <property type="entry name" value="Aldehyde Dehydrogenase, Chain A, domain 1"/>
    <property type="match status" value="1"/>
</dbReference>
<sequence>MLPLTPLYIDGQWTRASTGSTFDVSNPASGQTVGHSASASSADCRAAISSAARAFEAWERTSHAERRAVFLRAADLVEGEKYREKIRETMQAETAAVEYWCTYNWASAANVLRTAAGFLNEMGGETLPSAVPGAKVETHRRAMGVILSIAPWNAPFTLSLRAIAIPIICGNTVVLKSSEYSPRSQAAVVELFHEAGLPKGVLNYVSMAREDAPALTAELIAHPMVRKINFTGSDRVGRIIAIEAAKYLKPCVLELGGKAPVVVLDDADVGEAAKAIVYGAMAHSGQICMSSERVIVQSGVAPRLVPAVRELCTKLGAGAELSALFTPGSAENVVGVVREAVDAGAELLLGDMTAEGAVVKPHLVKGVKPGMRIWDRESFGPVVGFAVVDTVEEAIGLANASEYSLTASVWTSNVYLAQTVASAIRAGFVNINGATVHSEPLAGLRGLGGASGYGRFDVDSFTDVRVVVTHPAGRKYPLV</sequence>
<dbReference type="SUPFAM" id="SSF53720">
    <property type="entry name" value="ALDH-like"/>
    <property type="match status" value="1"/>
</dbReference>
<comment type="caution">
    <text evidence="5">The sequence shown here is derived from an EMBL/GenBank/DDBJ whole genome shotgun (WGS) entry which is preliminary data.</text>
</comment>
<evidence type="ECO:0000256" key="1">
    <source>
        <dbReference type="ARBA" id="ARBA00023002"/>
    </source>
</evidence>
<organism evidence="5 6">
    <name type="scientific">Tricholomella constricta</name>
    <dbReference type="NCBI Taxonomy" id="117010"/>
    <lineage>
        <taxon>Eukaryota</taxon>
        <taxon>Fungi</taxon>
        <taxon>Dikarya</taxon>
        <taxon>Basidiomycota</taxon>
        <taxon>Agaricomycotina</taxon>
        <taxon>Agaricomycetes</taxon>
        <taxon>Agaricomycetidae</taxon>
        <taxon>Agaricales</taxon>
        <taxon>Tricholomatineae</taxon>
        <taxon>Lyophyllaceae</taxon>
        <taxon>Tricholomella</taxon>
    </lineage>
</organism>
<dbReference type="GO" id="GO:0004777">
    <property type="term" value="F:succinate-semialdehyde dehydrogenase (NAD+) activity"/>
    <property type="evidence" value="ECO:0007669"/>
    <property type="project" value="TreeGrafter"/>
</dbReference>
<evidence type="ECO:0000256" key="3">
    <source>
        <dbReference type="RuleBase" id="RU003345"/>
    </source>
</evidence>
<feature type="active site" evidence="2">
    <location>
        <position position="254"/>
    </location>
</feature>
<proteinExistence type="inferred from homology"/>
<dbReference type="OrthoDB" id="310895at2759"/>
<dbReference type="InterPro" id="IPR050740">
    <property type="entry name" value="Aldehyde_DH_Superfamily"/>
</dbReference>
<dbReference type="InterPro" id="IPR016161">
    <property type="entry name" value="Ald_DH/histidinol_DH"/>
</dbReference>
<dbReference type="GO" id="GO:0009450">
    <property type="term" value="P:gamma-aminobutyric acid catabolic process"/>
    <property type="evidence" value="ECO:0007669"/>
    <property type="project" value="TreeGrafter"/>
</dbReference>
<gene>
    <name evidence="5" type="ORF">D9615_006180</name>
</gene>
<dbReference type="AlphaFoldDB" id="A0A8H5M448"/>
<evidence type="ECO:0000259" key="4">
    <source>
        <dbReference type="Pfam" id="PF00171"/>
    </source>
</evidence>
<feature type="domain" description="Aldehyde dehydrogenase" evidence="4">
    <location>
        <begin position="13"/>
        <end position="458"/>
    </location>
</feature>
<evidence type="ECO:0000313" key="5">
    <source>
        <dbReference type="EMBL" id="KAF5380183.1"/>
    </source>
</evidence>
<accession>A0A8H5M448</accession>
<keyword evidence="1 3" id="KW-0560">Oxidoreductase</keyword>
<dbReference type="InterPro" id="IPR016163">
    <property type="entry name" value="Ald_DH_C"/>
</dbReference>
<comment type="similarity">
    <text evidence="3">Belongs to the aldehyde dehydrogenase family.</text>
</comment>
<dbReference type="Proteomes" id="UP000565441">
    <property type="component" value="Unassembled WGS sequence"/>
</dbReference>
<dbReference type="Gene3D" id="3.40.309.10">
    <property type="entry name" value="Aldehyde Dehydrogenase, Chain A, domain 2"/>
    <property type="match status" value="1"/>
</dbReference>
<dbReference type="EMBL" id="JAACJP010000014">
    <property type="protein sequence ID" value="KAF5380183.1"/>
    <property type="molecule type" value="Genomic_DNA"/>
</dbReference>
<dbReference type="PROSITE" id="PS00687">
    <property type="entry name" value="ALDEHYDE_DEHYDR_GLU"/>
    <property type="match status" value="1"/>
</dbReference>
<dbReference type="InterPro" id="IPR016162">
    <property type="entry name" value="Ald_DH_N"/>
</dbReference>
<keyword evidence="6" id="KW-1185">Reference proteome</keyword>
<dbReference type="InterPro" id="IPR015590">
    <property type="entry name" value="Aldehyde_DH_dom"/>
</dbReference>
<reference evidence="5 6" key="1">
    <citation type="journal article" date="2020" name="ISME J.">
        <title>Uncovering the hidden diversity of litter-decomposition mechanisms in mushroom-forming fungi.</title>
        <authorList>
            <person name="Floudas D."/>
            <person name="Bentzer J."/>
            <person name="Ahren D."/>
            <person name="Johansson T."/>
            <person name="Persson P."/>
            <person name="Tunlid A."/>
        </authorList>
    </citation>
    <scope>NUCLEOTIDE SEQUENCE [LARGE SCALE GENOMIC DNA]</scope>
    <source>
        <strain evidence="5 6">CBS 661.87</strain>
    </source>
</reference>
<evidence type="ECO:0000256" key="2">
    <source>
        <dbReference type="PROSITE-ProRule" id="PRU10007"/>
    </source>
</evidence>
<dbReference type="PANTHER" id="PTHR43353:SF6">
    <property type="entry name" value="CYTOPLASMIC ALDEHYDE DEHYDROGENASE (EUROFUNG)"/>
    <property type="match status" value="1"/>
</dbReference>
<dbReference type="PANTHER" id="PTHR43353">
    <property type="entry name" value="SUCCINATE-SEMIALDEHYDE DEHYDROGENASE, MITOCHONDRIAL"/>
    <property type="match status" value="1"/>
</dbReference>
<name>A0A8H5M448_9AGAR</name>
<protein>
    <recommendedName>
        <fullName evidence="4">Aldehyde dehydrogenase domain-containing protein</fullName>
    </recommendedName>
</protein>
<dbReference type="InterPro" id="IPR029510">
    <property type="entry name" value="Ald_DH_CS_GLU"/>
</dbReference>